<dbReference type="CDD" id="cd11740">
    <property type="entry name" value="YajQ_like"/>
    <property type="match status" value="1"/>
</dbReference>
<name>K4KNI5_SIMAS</name>
<evidence type="ECO:0000256" key="2">
    <source>
        <dbReference type="ARBA" id="ARBA00093450"/>
    </source>
</evidence>
<dbReference type="EMBL" id="CP003746">
    <property type="protein sequence ID" value="AFV00720.1"/>
    <property type="molecule type" value="Genomic_DNA"/>
</dbReference>
<accession>K4KNI5</accession>
<dbReference type="GO" id="GO:0005829">
    <property type="term" value="C:cytosol"/>
    <property type="evidence" value="ECO:0007669"/>
    <property type="project" value="TreeGrafter"/>
</dbReference>
<dbReference type="KEGG" id="saga:M5M_17955"/>
<dbReference type="GO" id="GO:0000166">
    <property type="term" value="F:nucleotide binding"/>
    <property type="evidence" value="ECO:0007669"/>
    <property type="project" value="UniProtKB-UniRule"/>
</dbReference>
<proteinExistence type="inferred from homology"/>
<dbReference type="PANTHER" id="PTHR30476">
    <property type="entry name" value="UPF0234 PROTEIN YAJQ"/>
    <property type="match status" value="1"/>
</dbReference>
<dbReference type="Proteomes" id="UP000000466">
    <property type="component" value="Chromosome"/>
</dbReference>
<dbReference type="FunFam" id="3.30.70.860:FF:000001">
    <property type="entry name" value="UPF0234 protein YajQ"/>
    <property type="match status" value="1"/>
</dbReference>
<comment type="similarity">
    <text evidence="2 3">Belongs to the YajQ family.</text>
</comment>
<gene>
    <name evidence="4" type="ordered locus">M5M_17955</name>
</gene>
<dbReference type="Gene3D" id="3.30.70.990">
    <property type="entry name" value="YajQ-like, domain 2"/>
    <property type="match status" value="1"/>
</dbReference>
<evidence type="ECO:0000256" key="3">
    <source>
        <dbReference type="HAMAP-Rule" id="MF_00632"/>
    </source>
</evidence>
<dbReference type="InterPro" id="IPR035571">
    <property type="entry name" value="UPF0234-like_C"/>
</dbReference>
<dbReference type="InterPro" id="IPR036183">
    <property type="entry name" value="YajQ-like_sf"/>
</dbReference>
<evidence type="ECO:0000313" key="4">
    <source>
        <dbReference type="EMBL" id="AFV00720.1"/>
    </source>
</evidence>
<evidence type="ECO:0000256" key="1">
    <source>
        <dbReference type="ARBA" id="ARBA00022741"/>
    </source>
</evidence>
<dbReference type="STRING" id="1117647.M5M_17955"/>
<dbReference type="Gene3D" id="3.30.70.860">
    <property type="match status" value="1"/>
</dbReference>
<dbReference type="RefSeq" id="WP_015048872.1">
    <property type="nucleotide sequence ID" value="NC_018868.3"/>
</dbReference>
<keyword evidence="5" id="KW-1185">Reference proteome</keyword>
<dbReference type="HAMAP" id="MF_00632">
    <property type="entry name" value="UPF0234"/>
    <property type="match status" value="1"/>
</dbReference>
<dbReference type="HOGENOM" id="CLU_099839_1_0_6"/>
<dbReference type="eggNOG" id="COG1666">
    <property type="taxonomic scope" value="Bacteria"/>
</dbReference>
<comment type="function">
    <text evidence="3">Nucleotide-binding protein.</text>
</comment>
<dbReference type="NCBIfam" id="NF003819">
    <property type="entry name" value="PRK05412.1"/>
    <property type="match status" value="1"/>
</dbReference>
<reference evidence="4 5" key="1">
    <citation type="journal article" date="2013" name="Genome Announc.">
        <title>Complete genome sequence of Simiduia agarivorans SA1(T), a marine bacterium able to degrade a variety of polysaccharides.</title>
        <authorList>
            <person name="Lin S.Y."/>
            <person name="Shieh W.Y."/>
            <person name="Chen J.S."/>
            <person name="Tang S.L."/>
        </authorList>
    </citation>
    <scope>NUCLEOTIDE SEQUENCE [LARGE SCALE GENOMIC DNA]</scope>
    <source>
        <strain evidence="5">DSM 21679 / JCM 13881 / BCRC 17597 / SA1</strain>
    </source>
</reference>
<dbReference type="InterPro" id="IPR035570">
    <property type="entry name" value="UPF0234_N"/>
</dbReference>
<dbReference type="InterPro" id="IPR007551">
    <property type="entry name" value="YajQ/Smlt4090-like"/>
</dbReference>
<dbReference type="AlphaFoldDB" id="K4KNI5"/>
<dbReference type="Pfam" id="PF04461">
    <property type="entry name" value="YajQ"/>
    <property type="match status" value="1"/>
</dbReference>
<keyword evidence="1 3" id="KW-0547">Nucleotide-binding</keyword>
<dbReference type="OrthoDB" id="9801447at2"/>
<organism evidence="4 5">
    <name type="scientific">Simiduia agarivorans (strain DSM 21679 / JCM 13881 / BCRC 17597 / SA1)</name>
    <dbReference type="NCBI Taxonomy" id="1117647"/>
    <lineage>
        <taxon>Bacteria</taxon>
        <taxon>Pseudomonadati</taxon>
        <taxon>Pseudomonadota</taxon>
        <taxon>Gammaproteobacteria</taxon>
        <taxon>Cellvibrionales</taxon>
        <taxon>Cellvibrionaceae</taxon>
        <taxon>Simiduia</taxon>
    </lineage>
</organism>
<evidence type="ECO:0000313" key="5">
    <source>
        <dbReference type="Proteomes" id="UP000000466"/>
    </source>
</evidence>
<sequence length="160" mass="17974">MPSFDVVSKVDKQVLTNCVDQSTRVITTRFDFKGVDAKFERNEYVVTLIAEAEFQVNQMLDVFQGALHKAGIDIACLEVGKPVMSGKLTKMPVTVRTGIEADLARKIVKMIKDAKLKVQAQIQGDEVRVSGKKRDDLQQVIALLRASEIEMPLQYDNFRD</sequence>
<dbReference type="SUPFAM" id="SSF89963">
    <property type="entry name" value="YajQ-like"/>
    <property type="match status" value="2"/>
</dbReference>
<protein>
    <recommendedName>
        <fullName evidence="3">Nucleotide-binding protein M5M_17955</fullName>
    </recommendedName>
</protein>
<dbReference type="PANTHER" id="PTHR30476:SF0">
    <property type="entry name" value="UPF0234 PROTEIN YAJQ"/>
    <property type="match status" value="1"/>
</dbReference>